<dbReference type="SMART" id="SM00886">
    <property type="entry name" value="Dabb"/>
    <property type="match status" value="1"/>
</dbReference>
<dbReference type="InterPro" id="IPR011008">
    <property type="entry name" value="Dimeric_a/b-barrel"/>
</dbReference>
<comment type="subunit">
    <text evidence="1">Homodimer.</text>
</comment>
<keyword evidence="4" id="KW-1185">Reference proteome</keyword>
<dbReference type="Proteomes" id="UP001161405">
    <property type="component" value="Unassembled WGS sequence"/>
</dbReference>
<dbReference type="Pfam" id="PF07876">
    <property type="entry name" value="Dabb"/>
    <property type="match status" value="1"/>
</dbReference>
<reference evidence="3" key="2">
    <citation type="submission" date="2023-01" db="EMBL/GenBank/DDBJ databases">
        <title>Draft genome sequence of Maritalea porphyrae strain NBRC 107169.</title>
        <authorList>
            <person name="Sun Q."/>
            <person name="Mori K."/>
        </authorList>
    </citation>
    <scope>NUCLEOTIDE SEQUENCE</scope>
    <source>
        <strain evidence="3">NBRC 107169</strain>
    </source>
</reference>
<accession>A0ABQ5UTZ1</accession>
<dbReference type="Gene3D" id="3.30.70.100">
    <property type="match status" value="1"/>
</dbReference>
<feature type="domain" description="Stress-response A/B barrel" evidence="2">
    <location>
        <begin position="2"/>
        <end position="100"/>
    </location>
</feature>
<comment type="caution">
    <text evidence="3">The sequence shown here is derived from an EMBL/GenBank/DDBJ whole genome shotgun (WGS) entry which is preliminary data.</text>
</comment>
<organism evidence="3 4">
    <name type="scientific">Maritalea porphyrae</name>
    <dbReference type="NCBI Taxonomy" id="880732"/>
    <lineage>
        <taxon>Bacteria</taxon>
        <taxon>Pseudomonadati</taxon>
        <taxon>Pseudomonadota</taxon>
        <taxon>Alphaproteobacteria</taxon>
        <taxon>Hyphomicrobiales</taxon>
        <taxon>Devosiaceae</taxon>
        <taxon>Maritalea</taxon>
    </lineage>
</organism>
<name>A0ABQ5UTZ1_9HYPH</name>
<dbReference type="RefSeq" id="WP_284364919.1">
    <property type="nucleotide sequence ID" value="NZ_BSNI01000002.1"/>
</dbReference>
<reference evidence="3" key="1">
    <citation type="journal article" date="2014" name="Int. J. Syst. Evol. Microbiol.">
        <title>Complete genome of a new Firmicutes species belonging to the dominant human colonic microbiota ('Ruminococcus bicirculans') reveals two chromosomes and a selective capacity to utilize plant glucans.</title>
        <authorList>
            <consortium name="NISC Comparative Sequencing Program"/>
            <person name="Wegmann U."/>
            <person name="Louis P."/>
            <person name="Goesmann A."/>
            <person name="Henrissat B."/>
            <person name="Duncan S.H."/>
            <person name="Flint H.J."/>
        </authorList>
    </citation>
    <scope>NUCLEOTIDE SEQUENCE</scope>
    <source>
        <strain evidence="3">NBRC 107169</strain>
    </source>
</reference>
<dbReference type="PANTHER" id="PTHR33178:SF10">
    <property type="entry name" value="STRESS-RESPONSE A_B BARREL DOMAIN-CONTAINING PROTEIN"/>
    <property type="match status" value="1"/>
</dbReference>
<evidence type="ECO:0000313" key="4">
    <source>
        <dbReference type="Proteomes" id="UP001161405"/>
    </source>
</evidence>
<evidence type="ECO:0000313" key="3">
    <source>
        <dbReference type="EMBL" id="GLQ18190.1"/>
    </source>
</evidence>
<dbReference type="InterPro" id="IPR044662">
    <property type="entry name" value="HS1/DABB1-like"/>
</dbReference>
<dbReference type="EMBL" id="BSNI01000002">
    <property type="protein sequence ID" value="GLQ18190.1"/>
    <property type="molecule type" value="Genomic_DNA"/>
</dbReference>
<sequence>MIRHCVFCKFKDDVSPSERIRLVDSFKVLVGQVDGLSSFVSGTNLDFEEKSAEFTHGFIVEFEDKESVQRYAEHPVHQKLGAELVANCEGGSAGIIVFDLQV</sequence>
<proteinExistence type="predicted"/>
<dbReference type="PROSITE" id="PS51502">
    <property type="entry name" value="S_R_A_B_BARREL"/>
    <property type="match status" value="1"/>
</dbReference>
<evidence type="ECO:0000256" key="1">
    <source>
        <dbReference type="ARBA" id="ARBA00011738"/>
    </source>
</evidence>
<dbReference type="SUPFAM" id="SSF54909">
    <property type="entry name" value="Dimeric alpha+beta barrel"/>
    <property type="match status" value="1"/>
</dbReference>
<dbReference type="PANTHER" id="PTHR33178">
    <property type="match status" value="1"/>
</dbReference>
<gene>
    <name evidence="3" type="ORF">GCM10007879_24390</name>
</gene>
<evidence type="ECO:0000259" key="2">
    <source>
        <dbReference type="PROSITE" id="PS51502"/>
    </source>
</evidence>
<protein>
    <submittedName>
        <fullName evidence="3">Stress responsive protein</fullName>
    </submittedName>
</protein>
<dbReference type="InterPro" id="IPR013097">
    <property type="entry name" value="Dabb"/>
</dbReference>